<proteinExistence type="inferred from homology"/>
<accession>A0AA38FCN8</accession>
<evidence type="ECO:0008006" key="7">
    <source>
        <dbReference type="Google" id="ProtNLM"/>
    </source>
</evidence>
<dbReference type="PANTHER" id="PTHR22835">
    <property type="entry name" value="ZINC FINGER FYVE DOMAIN CONTAINING PROTEIN"/>
    <property type="match status" value="1"/>
</dbReference>
<keyword evidence="2" id="KW-0732">Signal</keyword>
<protein>
    <recommendedName>
        <fullName evidence="7">GDSL esterase/lipase</fullName>
    </recommendedName>
</protein>
<evidence type="ECO:0000256" key="4">
    <source>
        <dbReference type="ARBA" id="ARBA00023180"/>
    </source>
</evidence>
<dbReference type="AlphaFoldDB" id="A0AA38FCN8"/>
<keyword evidence="4" id="KW-0325">Glycoprotein</keyword>
<comment type="similarity">
    <text evidence="1">Belongs to the 'GDSL' lipolytic enzyme family.</text>
</comment>
<sequence length="488" mass="53745">FGDSLADTGNLAISGTPAQLSAIKELPYGETYFNKPTGRCSDGRLVIDFIAKAFGLPFLPPYLNKFADYSSGVNFAVAGATALNASFFEKRQIPIFTNSSLNTQTQWFKDFKKKYCSGREDCEEHFEKSLFVLGEIGGNDFNYPFGLGISIEKVKTFVPAVIQAIRTALETLIQENGKKFLVPGNLPIGCSPSYLVQPSNSSSDFDDLGCLVKFNEFSQYGNHLLRIMLQDVQRDHPDVSIVYADNYSATMRILRNPQKFGLQKNVLRVCCGFGGKYNYSPPLSCNVNATLCPNPEQYLNWDGVHLTDTGYRAIAHMLINGEFTKPSLKLFGDSLANTGNIASSGTPAQLSAIKELPYGKTYFNKATGCCADGRRVIDFIEIGGNGLNYTFGLGISIEKVKTFVSLVIQAIRTSLETLIQENGKKFQVPGNLPIGCSPSYLVPHPSNSSSDFDDLGCLVKFNKFSQYGNHLLRIMLQDVQRDHPEVSI</sequence>
<dbReference type="GO" id="GO:0016788">
    <property type="term" value="F:hydrolase activity, acting on ester bonds"/>
    <property type="evidence" value="ECO:0007669"/>
    <property type="project" value="InterPro"/>
</dbReference>
<dbReference type="SUPFAM" id="SSF52266">
    <property type="entry name" value="SGNH hydrolase"/>
    <property type="match status" value="1"/>
</dbReference>
<evidence type="ECO:0000256" key="3">
    <source>
        <dbReference type="ARBA" id="ARBA00022801"/>
    </source>
</evidence>
<evidence type="ECO:0000256" key="1">
    <source>
        <dbReference type="ARBA" id="ARBA00008668"/>
    </source>
</evidence>
<dbReference type="InterPro" id="IPR001087">
    <property type="entry name" value="GDSL"/>
</dbReference>
<dbReference type="CDD" id="cd01837">
    <property type="entry name" value="SGNH_plant_lipase_like"/>
    <property type="match status" value="1"/>
</dbReference>
<keyword evidence="6" id="KW-1185">Reference proteome</keyword>
<evidence type="ECO:0000313" key="5">
    <source>
        <dbReference type="EMBL" id="KAH9297653.1"/>
    </source>
</evidence>
<feature type="non-terminal residue" evidence="5">
    <location>
        <position position="488"/>
    </location>
</feature>
<dbReference type="Gene3D" id="3.40.50.1110">
    <property type="entry name" value="SGNH hydrolase"/>
    <property type="match status" value="2"/>
</dbReference>
<organism evidence="5 6">
    <name type="scientific">Taxus chinensis</name>
    <name type="common">Chinese yew</name>
    <name type="synonym">Taxus wallichiana var. chinensis</name>
    <dbReference type="NCBI Taxonomy" id="29808"/>
    <lineage>
        <taxon>Eukaryota</taxon>
        <taxon>Viridiplantae</taxon>
        <taxon>Streptophyta</taxon>
        <taxon>Embryophyta</taxon>
        <taxon>Tracheophyta</taxon>
        <taxon>Spermatophyta</taxon>
        <taxon>Pinopsida</taxon>
        <taxon>Pinidae</taxon>
        <taxon>Conifers II</taxon>
        <taxon>Cupressales</taxon>
        <taxon>Taxaceae</taxon>
        <taxon>Taxus</taxon>
    </lineage>
</organism>
<feature type="non-terminal residue" evidence="5">
    <location>
        <position position="1"/>
    </location>
</feature>
<evidence type="ECO:0000256" key="2">
    <source>
        <dbReference type="ARBA" id="ARBA00022729"/>
    </source>
</evidence>
<dbReference type="InterPro" id="IPR035669">
    <property type="entry name" value="SGNH_plant_lipase-like"/>
</dbReference>
<gene>
    <name evidence="5" type="ORF">KI387_029335</name>
</gene>
<dbReference type="OMA" id="CDEPDTH"/>
<dbReference type="Proteomes" id="UP000824469">
    <property type="component" value="Unassembled WGS sequence"/>
</dbReference>
<dbReference type="InterPro" id="IPR036514">
    <property type="entry name" value="SGNH_hydro_sf"/>
</dbReference>
<name>A0AA38FCN8_TAXCH</name>
<dbReference type="Pfam" id="PF00657">
    <property type="entry name" value="Lipase_GDSL"/>
    <property type="match status" value="2"/>
</dbReference>
<dbReference type="EMBL" id="JAHRHJ020000010">
    <property type="protein sequence ID" value="KAH9297653.1"/>
    <property type="molecule type" value="Genomic_DNA"/>
</dbReference>
<keyword evidence="3" id="KW-0378">Hydrolase</keyword>
<reference evidence="5 6" key="1">
    <citation type="journal article" date="2021" name="Nat. Plants">
        <title>The Taxus genome provides insights into paclitaxel biosynthesis.</title>
        <authorList>
            <person name="Xiong X."/>
            <person name="Gou J."/>
            <person name="Liao Q."/>
            <person name="Li Y."/>
            <person name="Zhou Q."/>
            <person name="Bi G."/>
            <person name="Li C."/>
            <person name="Du R."/>
            <person name="Wang X."/>
            <person name="Sun T."/>
            <person name="Guo L."/>
            <person name="Liang H."/>
            <person name="Lu P."/>
            <person name="Wu Y."/>
            <person name="Zhang Z."/>
            <person name="Ro D.K."/>
            <person name="Shang Y."/>
            <person name="Huang S."/>
            <person name="Yan J."/>
        </authorList>
    </citation>
    <scope>NUCLEOTIDE SEQUENCE [LARGE SCALE GENOMIC DNA]</scope>
    <source>
        <strain evidence="5">Ta-2019</strain>
    </source>
</reference>
<comment type="caution">
    <text evidence="5">The sequence shown here is derived from an EMBL/GenBank/DDBJ whole genome shotgun (WGS) entry which is preliminary data.</text>
</comment>
<evidence type="ECO:0000313" key="6">
    <source>
        <dbReference type="Proteomes" id="UP000824469"/>
    </source>
</evidence>
<dbReference type="PANTHER" id="PTHR22835:SF659">
    <property type="entry name" value="GDSL LIPASE_ACYLHYDROLASE, PUTATIVE (AFU_ORTHOLOGUE AFUA_2G00510)-RELATED"/>
    <property type="match status" value="1"/>
</dbReference>